<comment type="function">
    <text evidence="2">Pyridoxal 5'-phosphate (PLP)-binding protein, which is involved in PLP homeostasis.</text>
</comment>
<comment type="subunit">
    <text evidence="2">Monomer.</text>
</comment>
<dbReference type="GO" id="GO:0030170">
    <property type="term" value="F:pyridoxal phosphate binding"/>
    <property type="evidence" value="ECO:0007669"/>
    <property type="project" value="UniProtKB-UniRule"/>
</dbReference>
<evidence type="ECO:0000256" key="1">
    <source>
        <dbReference type="ARBA" id="ARBA00022898"/>
    </source>
</evidence>
<evidence type="ECO:0000256" key="3">
    <source>
        <dbReference type="PIRSR" id="PIRSR004848-1"/>
    </source>
</evidence>
<reference evidence="6 7" key="1">
    <citation type="submission" date="2015-11" db="EMBL/GenBank/DDBJ databases">
        <title>The complete genome of Buchnera aphidicola from Diuraphis noxia biotype SAM.</title>
        <authorList>
            <person name="Burger N.F.V."/>
            <person name="Oberholster A.-M."/>
        </authorList>
    </citation>
    <scope>NUCLEOTIDE SEQUENCE [LARGE SCALE GENOMIC DNA]</scope>
    <source>
        <strain evidence="6">SAM</strain>
    </source>
</reference>
<gene>
    <name evidence="6" type="ORF">ATN01_02730</name>
</gene>
<dbReference type="Pfam" id="PF01168">
    <property type="entry name" value="Ala_racemase_N"/>
    <property type="match status" value="1"/>
</dbReference>
<organism evidence="6 7">
    <name type="scientific">Buchnera aphidicola subsp. Diuraphis noxia</name>
    <dbReference type="NCBI Taxonomy" id="118101"/>
    <lineage>
        <taxon>Bacteria</taxon>
        <taxon>Pseudomonadati</taxon>
        <taxon>Pseudomonadota</taxon>
        <taxon>Gammaproteobacteria</taxon>
        <taxon>Enterobacterales</taxon>
        <taxon>Erwiniaceae</taxon>
        <taxon>Buchnera</taxon>
    </lineage>
</organism>
<dbReference type="Gene3D" id="3.20.20.10">
    <property type="entry name" value="Alanine racemase"/>
    <property type="match status" value="1"/>
</dbReference>
<name>A0A1B2H914_BUCDN</name>
<dbReference type="SUPFAM" id="SSF51419">
    <property type="entry name" value="PLP-binding barrel"/>
    <property type="match status" value="1"/>
</dbReference>
<evidence type="ECO:0000256" key="4">
    <source>
        <dbReference type="RuleBase" id="RU004514"/>
    </source>
</evidence>
<dbReference type="PANTHER" id="PTHR10146:SF14">
    <property type="entry name" value="PYRIDOXAL PHOSPHATE HOMEOSTASIS PROTEIN"/>
    <property type="match status" value="1"/>
</dbReference>
<protein>
    <recommendedName>
        <fullName evidence="2">Pyridoxal phosphate homeostasis protein</fullName>
        <shortName evidence="2">PLP homeostasis protein</shortName>
    </recommendedName>
</protein>
<dbReference type="InterPro" id="IPR001608">
    <property type="entry name" value="Ala_racemase_N"/>
</dbReference>
<evidence type="ECO:0000256" key="2">
    <source>
        <dbReference type="HAMAP-Rule" id="MF_02087"/>
    </source>
</evidence>
<proteinExistence type="inferred from homology"/>
<sequence length="202" mass="23527">MPYRKVKIIAVSKNQKVDIIKQSILSGIQEFGENYIQEAILKIQKFKKYKHITWHFIGKIQSNKTKLVAKNFDWCQTVDREKIVFLLNKYRPKNLLPINVLIQINISKEPKKNGIDITEYQTLAKIISSMPNINLRGIMAMPKITKNIVNTNLQYQIIKKTFHQLKQQYTSVDTLSLGTSFDIENSLLNDSNMIRIGRNIFN</sequence>
<keyword evidence="1 2" id="KW-0663">Pyridoxal phosphate</keyword>
<dbReference type="EMBL" id="CP013259">
    <property type="protein sequence ID" value="ANZ22731.1"/>
    <property type="molecule type" value="Genomic_DNA"/>
</dbReference>
<dbReference type="InterPro" id="IPR029066">
    <property type="entry name" value="PLP-binding_barrel"/>
</dbReference>
<dbReference type="InterPro" id="IPR011078">
    <property type="entry name" value="PyrdxlP_homeostasis"/>
</dbReference>
<dbReference type="PANTHER" id="PTHR10146">
    <property type="entry name" value="PROLINE SYNTHETASE CO-TRANSCRIBED BACTERIAL HOMOLOG PROTEIN"/>
    <property type="match status" value="1"/>
</dbReference>
<dbReference type="STRING" id="118101.ATN01_02730"/>
<evidence type="ECO:0000313" key="7">
    <source>
        <dbReference type="Proteomes" id="UP000093070"/>
    </source>
</evidence>
<feature type="domain" description="Alanine racemase N-terminal" evidence="5">
    <location>
        <begin position="6"/>
        <end position="198"/>
    </location>
</feature>
<dbReference type="HAMAP" id="MF_02087">
    <property type="entry name" value="PLP_homeostasis"/>
    <property type="match status" value="1"/>
</dbReference>
<comment type="similarity">
    <text evidence="2 4">Belongs to the pyridoxal phosphate-binding protein YggS/PROSC family.</text>
</comment>
<feature type="modified residue" description="N6-(pyridoxal phosphate)lysine" evidence="2 3">
    <location>
        <position position="13"/>
    </location>
</feature>
<dbReference type="AlphaFoldDB" id="A0A1B2H914"/>
<dbReference type="PIRSF" id="PIRSF004848">
    <property type="entry name" value="YBL036c_PLPDEIII"/>
    <property type="match status" value="1"/>
</dbReference>
<evidence type="ECO:0000313" key="6">
    <source>
        <dbReference type="EMBL" id="ANZ22731.1"/>
    </source>
</evidence>
<comment type="cofactor">
    <cofactor evidence="3">
        <name>pyridoxal 5'-phosphate</name>
        <dbReference type="ChEBI" id="CHEBI:597326"/>
    </cofactor>
</comment>
<dbReference type="Proteomes" id="UP000093070">
    <property type="component" value="Chromosome"/>
</dbReference>
<dbReference type="PROSITE" id="PS01211">
    <property type="entry name" value="UPF0001"/>
    <property type="match status" value="1"/>
</dbReference>
<dbReference type="NCBIfam" id="TIGR00044">
    <property type="entry name" value="YggS family pyridoxal phosphate-dependent enzyme"/>
    <property type="match status" value="1"/>
</dbReference>
<evidence type="ECO:0000259" key="5">
    <source>
        <dbReference type="Pfam" id="PF01168"/>
    </source>
</evidence>
<accession>A0A1B2H914</accession>
<dbReference type="PATRIC" id="fig|118101.4.peg.544"/>